<evidence type="ECO:0000256" key="5">
    <source>
        <dbReference type="SAM" id="SignalP"/>
    </source>
</evidence>
<keyword evidence="3" id="KW-0378">Hydrolase</keyword>
<keyword evidence="2" id="KW-0479">Metal-binding</keyword>
<gene>
    <name evidence="7" type="ORF">NB063_28745</name>
</gene>
<feature type="domain" description="Sulfatase N-terminal" evidence="6">
    <location>
        <begin position="24"/>
        <end position="377"/>
    </location>
</feature>
<dbReference type="InterPro" id="IPR000917">
    <property type="entry name" value="Sulfatase_N"/>
</dbReference>
<dbReference type="SUPFAM" id="SSF53649">
    <property type="entry name" value="Alkaline phosphatase-like"/>
    <property type="match status" value="1"/>
</dbReference>
<dbReference type="EMBL" id="JAMQBK010000095">
    <property type="protein sequence ID" value="MCM2374629.1"/>
    <property type="molecule type" value="Genomic_DNA"/>
</dbReference>
<sequence length="488" mass="53710">MKHLLSLFCALFLATQIVAEDARPNVVVILADDMGSGDVHALNAESKIPTPNLDGLAGDGMTFTDAHTPSSVCTPTRYGLLTGRYCWRTNLKKGVLNGYGEPLMKADRETIAGMLRANGYHTGIVGKWHLGLGFAKDGKQFDFSKPVSDGPHTHGFDSSIIIPASLDFPPYVYIRDGELTAFPSLAQPANDFPAYLRKGERSPDLVMENVLDDIAREADRYIDSRVTEDKPFFLYVPLTGPHKPVLPHPRFRGTTELGPYGDFVAQVDETVGQILQSIDDAKVRENTIVIFTSDNGSFMRCTDNPKFVDHVEDETQQEYRADHHRANGVYRGTKADIWEAGHRVPFFVRWPGHANPGSVSDQTICLTDVFATLADVIQAEIGPKSADDSYSFLDALSGQPITRPPVIHHSVAGMFAIRDGKWKLVLGNGSGGREQPRGVADQRPYQLFDLSTDIAEKNNVIDDYPEVAARLEAGCMAIREQSPSGRHE</sequence>
<keyword evidence="5" id="KW-0732">Signal</keyword>
<keyword evidence="8" id="KW-1185">Reference proteome</keyword>
<evidence type="ECO:0000313" key="7">
    <source>
        <dbReference type="EMBL" id="MCM2374629.1"/>
    </source>
</evidence>
<organism evidence="7 8">
    <name type="scientific">Aporhodopirellula aestuarii</name>
    <dbReference type="NCBI Taxonomy" id="2950107"/>
    <lineage>
        <taxon>Bacteria</taxon>
        <taxon>Pseudomonadati</taxon>
        <taxon>Planctomycetota</taxon>
        <taxon>Planctomycetia</taxon>
        <taxon>Pirellulales</taxon>
        <taxon>Pirellulaceae</taxon>
        <taxon>Aporhodopirellula</taxon>
    </lineage>
</organism>
<accession>A0ABT0UC75</accession>
<keyword evidence="4" id="KW-0106">Calcium</keyword>
<evidence type="ECO:0000313" key="8">
    <source>
        <dbReference type="Proteomes" id="UP001202961"/>
    </source>
</evidence>
<proteinExistence type="inferred from homology"/>
<reference evidence="7 8" key="1">
    <citation type="journal article" date="2022" name="Syst. Appl. Microbiol.">
        <title>Rhodopirellula aestuarii sp. nov., a novel member of the genus Rhodopirellula isolated from brackish sediments collected in the Tagus River estuary, Portugal.</title>
        <authorList>
            <person name="Vitorino I.R."/>
            <person name="Klimek D."/>
            <person name="Calusinska M."/>
            <person name="Lobo-da-Cunha A."/>
            <person name="Vasconcelos V."/>
            <person name="Lage O.M."/>
        </authorList>
    </citation>
    <scope>NUCLEOTIDE SEQUENCE [LARGE SCALE GENOMIC DNA]</scope>
    <source>
        <strain evidence="7 8">ICT_H3.1</strain>
    </source>
</reference>
<name>A0ABT0UC75_9BACT</name>
<feature type="signal peptide" evidence="5">
    <location>
        <begin position="1"/>
        <end position="19"/>
    </location>
</feature>
<evidence type="ECO:0000259" key="6">
    <source>
        <dbReference type="Pfam" id="PF00884"/>
    </source>
</evidence>
<dbReference type="Gene3D" id="3.40.720.10">
    <property type="entry name" value="Alkaline Phosphatase, subunit A"/>
    <property type="match status" value="1"/>
</dbReference>
<dbReference type="Pfam" id="PF00884">
    <property type="entry name" value="Sulfatase"/>
    <property type="match status" value="1"/>
</dbReference>
<evidence type="ECO:0000256" key="1">
    <source>
        <dbReference type="ARBA" id="ARBA00008779"/>
    </source>
</evidence>
<comment type="similarity">
    <text evidence="1">Belongs to the sulfatase family.</text>
</comment>
<dbReference type="InterPro" id="IPR017850">
    <property type="entry name" value="Alkaline_phosphatase_core_sf"/>
</dbReference>
<dbReference type="PROSITE" id="PS00149">
    <property type="entry name" value="SULFATASE_2"/>
    <property type="match status" value="1"/>
</dbReference>
<evidence type="ECO:0000256" key="4">
    <source>
        <dbReference type="ARBA" id="ARBA00022837"/>
    </source>
</evidence>
<dbReference type="PROSITE" id="PS00523">
    <property type="entry name" value="SULFATASE_1"/>
    <property type="match status" value="1"/>
</dbReference>
<protein>
    <submittedName>
        <fullName evidence="7">Arylsulfatase</fullName>
    </submittedName>
</protein>
<evidence type="ECO:0000256" key="2">
    <source>
        <dbReference type="ARBA" id="ARBA00022723"/>
    </source>
</evidence>
<dbReference type="RefSeq" id="WP_250932594.1">
    <property type="nucleotide sequence ID" value="NZ_JAMQBK010000095.1"/>
</dbReference>
<dbReference type="InterPro" id="IPR024607">
    <property type="entry name" value="Sulfatase_CS"/>
</dbReference>
<feature type="chain" id="PRO_5046546181" evidence="5">
    <location>
        <begin position="20"/>
        <end position="488"/>
    </location>
</feature>
<dbReference type="Gene3D" id="3.30.1120.10">
    <property type="match status" value="1"/>
</dbReference>
<comment type="caution">
    <text evidence="7">The sequence shown here is derived from an EMBL/GenBank/DDBJ whole genome shotgun (WGS) entry which is preliminary data.</text>
</comment>
<dbReference type="PANTHER" id="PTHR42693">
    <property type="entry name" value="ARYLSULFATASE FAMILY MEMBER"/>
    <property type="match status" value="1"/>
</dbReference>
<dbReference type="Proteomes" id="UP001202961">
    <property type="component" value="Unassembled WGS sequence"/>
</dbReference>
<dbReference type="CDD" id="cd16143">
    <property type="entry name" value="ARS_like"/>
    <property type="match status" value="1"/>
</dbReference>
<evidence type="ECO:0000256" key="3">
    <source>
        <dbReference type="ARBA" id="ARBA00022801"/>
    </source>
</evidence>
<dbReference type="InterPro" id="IPR050738">
    <property type="entry name" value="Sulfatase"/>
</dbReference>
<dbReference type="PANTHER" id="PTHR42693:SF53">
    <property type="entry name" value="ENDO-4-O-SULFATASE"/>
    <property type="match status" value="1"/>
</dbReference>